<sequence>MFKRKITLGVIIGLLGAFALAGTALAQERPADGTTHDSVNDRIAEILGIDRETLDFAMETARKEYREAKQDKRLAVMVEAGTITQEQADEIDVWKDTKPEVMDGLKKLAREYGGVRSNLEATLNILVEQQAITQAEANEIIAWKDARPAYLDELREEFKGERDVKGPRSRQGQKWHRRSHSNGPSSQN</sequence>
<reference evidence="2" key="1">
    <citation type="submission" date="2018-05" db="EMBL/GenBank/DDBJ databases">
        <authorList>
            <person name="Lanie J.A."/>
            <person name="Ng W.-L."/>
            <person name="Kazmierczak K.M."/>
            <person name="Andrzejewski T.M."/>
            <person name="Davidsen T.M."/>
            <person name="Wayne K.J."/>
            <person name="Tettelin H."/>
            <person name="Glass J.I."/>
            <person name="Rusch D."/>
            <person name="Podicherti R."/>
            <person name="Tsui H.-C.T."/>
            <person name="Winkler M.E."/>
        </authorList>
    </citation>
    <scope>NUCLEOTIDE SEQUENCE</scope>
</reference>
<dbReference type="AlphaFoldDB" id="A0A381UAV7"/>
<accession>A0A381UAV7</accession>
<gene>
    <name evidence="2" type="ORF">METZ01_LOCUS78219</name>
</gene>
<dbReference type="EMBL" id="UINC01006083">
    <property type="protein sequence ID" value="SVA25365.1"/>
    <property type="molecule type" value="Genomic_DNA"/>
</dbReference>
<feature type="region of interest" description="Disordered" evidence="1">
    <location>
        <begin position="158"/>
        <end position="188"/>
    </location>
</feature>
<evidence type="ECO:0000313" key="2">
    <source>
        <dbReference type="EMBL" id="SVA25365.1"/>
    </source>
</evidence>
<name>A0A381UAV7_9ZZZZ</name>
<feature type="compositionally biased region" description="Basic residues" evidence="1">
    <location>
        <begin position="167"/>
        <end position="180"/>
    </location>
</feature>
<organism evidence="2">
    <name type="scientific">marine metagenome</name>
    <dbReference type="NCBI Taxonomy" id="408172"/>
    <lineage>
        <taxon>unclassified sequences</taxon>
        <taxon>metagenomes</taxon>
        <taxon>ecological metagenomes</taxon>
    </lineage>
</organism>
<proteinExistence type="predicted"/>
<evidence type="ECO:0000256" key="1">
    <source>
        <dbReference type="SAM" id="MobiDB-lite"/>
    </source>
</evidence>
<protein>
    <submittedName>
        <fullName evidence="2">Uncharacterized protein</fullName>
    </submittedName>
</protein>